<name>A0ABN9US04_9DINO</name>
<sequence length="102" mass="11007">MRKEQAMPRGTAASQRHGYDGAEARGHLYGGGVREGVCPGDVTSTRWDQCVSEFGTVAAGFSAALQDMRARFEPGIISYCAGLSACEKDEQGQRAFALMREM</sequence>
<dbReference type="EMBL" id="CAUYUJ010016119">
    <property type="protein sequence ID" value="CAK0862044.1"/>
    <property type="molecule type" value="Genomic_DNA"/>
</dbReference>
<accession>A0ABN9US04</accession>
<gene>
    <name evidence="1" type="ORF">PCOR1329_LOCUS50558</name>
</gene>
<protein>
    <submittedName>
        <fullName evidence="1">Uncharacterized protein</fullName>
    </submittedName>
</protein>
<keyword evidence="2" id="KW-1185">Reference proteome</keyword>
<evidence type="ECO:0000313" key="1">
    <source>
        <dbReference type="EMBL" id="CAK0862044.1"/>
    </source>
</evidence>
<organism evidence="1 2">
    <name type="scientific">Prorocentrum cordatum</name>
    <dbReference type="NCBI Taxonomy" id="2364126"/>
    <lineage>
        <taxon>Eukaryota</taxon>
        <taxon>Sar</taxon>
        <taxon>Alveolata</taxon>
        <taxon>Dinophyceae</taxon>
        <taxon>Prorocentrales</taxon>
        <taxon>Prorocentraceae</taxon>
        <taxon>Prorocentrum</taxon>
    </lineage>
</organism>
<comment type="caution">
    <text evidence="1">The sequence shown here is derived from an EMBL/GenBank/DDBJ whole genome shotgun (WGS) entry which is preliminary data.</text>
</comment>
<evidence type="ECO:0000313" key="2">
    <source>
        <dbReference type="Proteomes" id="UP001189429"/>
    </source>
</evidence>
<reference evidence="1" key="1">
    <citation type="submission" date="2023-10" db="EMBL/GenBank/DDBJ databases">
        <authorList>
            <person name="Chen Y."/>
            <person name="Shah S."/>
            <person name="Dougan E. K."/>
            <person name="Thang M."/>
            <person name="Chan C."/>
        </authorList>
    </citation>
    <scope>NUCLEOTIDE SEQUENCE [LARGE SCALE GENOMIC DNA]</scope>
</reference>
<proteinExistence type="predicted"/>
<dbReference type="Proteomes" id="UP001189429">
    <property type="component" value="Unassembled WGS sequence"/>
</dbReference>